<evidence type="ECO:0000256" key="10">
    <source>
        <dbReference type="SAM" id="MobiDB-lite"/>
    </source>
</evidence>
<dbReference type="InterPro" id="IPR005533">
    <property type="entry name" value="AMOP_dom"/>
</dbReference>
<evidence type="ECO:0000256" key="7">
    <source>
        <dbReference type="ARBA" id="ARBA00023136"/>
    </source>
</evidence>
<dbReference type="Pfam" id="PF12947">
    <property type="entry name" value="EGF_3"/>
    <property type="match status" value="1"/>
</dbReference>
<keyword evidence="15" id="KW-1185">Reference proteome</keyword>
<dbReference type="Gene3D" id="2.60.40.10">
    <property type="entry name" value="Immunoglobulins"/>
    <property type="match status" value="1"/>
</dbReference>
<evidence type="ECO:0000256" key="8">
    <source>
        <dbReference type="ARBA" id="ARBA00023157"/>
    </source>
</evidence>
<dbReference type="PROSITE" id="PS50026">
    <property type="entry name" value="EGF_3"/>
    <property type="match status" value="2"/>
</dbReference>
<keyword evidence="3" id="KW-0812">Transmembrane</keyword>
<feature type="disulfide bond" evidence="9">
    <location>
        <begin position="16"/>
        <end position="26"/>
    </location>
</feature>
<dbReference type="PROSITE" id="PS51220">
    <property type="entry name" value="NIDO"/>
    <property type="match status" value="1"/>
</dbReference>
<dbReference type="SMART" id="SM00179">
    <property type="entry name" value="EGF_CA"/>
    <property type="match status" value="2"/>
</dbReference>
<dbReference type="Pfam" id="PF00008">
    <property type="entry name" value="EGF"/>
    <property type="match status" value="1"/>
</dbReference>
<dbReference type="CDD" id="cd00054">
    <property type="entry name" value="EGF_CA"/>
    <property type="match status" value="2"/>
</dbReference>
<dbReference type="PROSITE" id="PS50856">
    <property type="entry name" value="AMOP"/>
    <property type="match status" value="1"/>
</dbReference>
<organism evidence="15 16">
    <name type="scientific">Saccoglossus kowalevskii</name>
    <name type="common">Acorn worm</name>
    <dbReference type="NCBI Taxonomy" id="10224"/>
    <lineage>
        <taxon>Eukaryota</taxon>
        <taxon>Metazoa</taxon>
        <taxon>Hemichordata</taxon>
        <taxon>Enteropneusta</taxon>
        <taxon>Harrimaniidae</taxon>
        <taxon>Saccoglossus</taxon>
    </lineage>
</organism>
<evidence type="ECO:0000313" key="16">
    <source>
        <dbReference type="RefSeq" id="XP_006822415.1"/>
    </source>
</evidence>
<dbReference type="PROSITE" id="PS00022">
    <property type="entry name" value="EGF_1"/>
    <property type="match status" value="2"/>
</dbReference>
<evidence type="ECO:0000259" key="13">
    <source>
        <dbReference type="PROSITE" id="PS51220"/>
    </source>
</evidence>
<dbReference type="PANTHER" id="PTHR13802">
    <property type="entry name" value="MUCIN 4-RELATED"/>
    <property type="match status" value="1"/>
</dbReference>
<evidence type="ECO:0000256" key="2">
    <source>
        <dbReference type="ARBA" id="ARBA00022536"/>
    </source>
</evidence>
<evidence type="ECO:0000313" key="15">
    <source>
        <dbReference type="Proteomes" id="UP000694865"/>
    </source>
</evidence>
<dbReference type="GeneID" id="102809190"/>
<evidence type="ECO:0000256" key="5">
    <source>
        <dbReference type="ARBA" id="ARBA00022737"/>
    </source>
</evidence>
<evidence type="ECO:0000256" key="1">
    <source>
        <dbReference type="ARBA" id="ARBA00004370"/>
    </source>
</evidence>
<dbReference type="PROSITE" id="PS51233">
    <property type="entry name" value="VWFD"/>
    <property type="match status" value="1"/>
</dbReference>
<evidence type="ECO:0000259" key="12">
    <source>
        <dbReference type="PROSITE" id="PS50856"/>
    </source>
</evidence>
<keyword evidence="7" id="KW-0472">Membrane</keyword>
<dbReference type="SMART" id="SM00181">
    <property type="entry name" value="EGF"/>
    <property type="match status" value="4"/>
</dbReference>
<dbReference type="InterPro" id="IPR001881">
    <property type="entry name" value="EGF-like_Ca-bd_dom"/>
</dbReference>
<dbReference type="RefSeq" id="XP_006822415.1">
    <property type="nucleotide sequence ID" value="XM_006822352.1"/>
</dbReference>
<proteinExistence type="predicted"/>
<evidence type="ECO:0000256" key="9">
    <source>
        <dbReference type="PROSITE-ProRule" id="PRU00076"/>
    </source>
</evidence>
<dbReference type="InterPro" id="IPR056619">
    <property type="entry name" value="C8-3_MUC4"/>
</dbReference>
<evidence type="ECO:0000256" key="3">
    <source>
        <dbReference type="ARBA" id="ARBA00022692"/>
    </source>
</evidence>
<feature type="domain" description="NIDO" evidence="13">
    <location>
        <begin position="182"/>
        <end position="342"/>
    </location>
</feature>
<gene>
    <name evidence="16" type="primary">LOC102809190</name>
</gene>
<evidence type="ECO:0000259" key="11">
    <source>
        <dbReference type="PROSITE" id="PS50026"/>
    </source>
</evidence>
<evidence type="ECO:0000256" key="6">
    <source>
        <dbReference type="ARBA" id="ARBA00022989"/>
    </source>
</evidence>
<dbReference type="InterPro" id="IPR013783">
    <property type="entry name" value="Ig-like_fold"/>
</dbReference>
<dbReference type="InterPro" id="IPR024731">
    <property type="entry name" value="NELL2-like_EGF"/>
</dbReference>
<protein>
    <submittedName>
        <fullName evidence="16">Mucin-4-like</fullName>
    </submittedName>
</protein>
<feature type="domain" description="EGF-like" evidence="11">
    <location>
        <begin position="49"/>
        <end position="87"/>
    </location>
</feature>
<feature type="domain" description="EGF-like" evidence="11">
    <location>
        <begin position="12"/>
        <end position="47"/>
    </location>
</feature>
<dbReference type="InterPro" id="IPR000152">
    <property type="entry name" value="EGF-type_Asp/Asn_hydroxyl_site"/>
</dbReference>
<dbReference type="PROSITE" id="PS01186">
    <property type="entry name" value="EGF_2"/>
    <property type="match status" value="1"/>
</dbReference>
<dbReference type="PROSITE" id="PS00010">
    <property type="entry name" value="ASX_HYDROXYL"/>
    <property type="match status" value="2"/>
</dbReference>
<evidence type="ECO:0000259" key="14">
    <source>
        <dbReference type="PROSITE" id="PS51233"/>
    </source>
</evidence>
<comment type="caution">
    <text evidence="9">Lacks conserved residue(s) required for the propagation of feature annotation.</text>
</comment>
<keyword evidence="5" id="KW-0677">Repeat</keyword>
<dbReference type="Pfam" id="PF23263">
    <property type="entry name" value="C8-3_MUC4"/>
    <property type="match status" value="1"/>
</dbReference>
<evidence type="ECO:0000256" key="4">
    <source>
        <dbReference type="ARBA" id="ARBA00022729"/>
    </source>
</evidence>
<dbReference type="SMART" id="SM00216">
    <property type="entry name" value="VWD"/>
    <property type="match status" value="1"/>
</dbReference>
<reference evidence="16" key="1">
    <citation type="submission" date="2025-08" db="UniProtKB">
        <authorList>
            <consortium name="RefSeq"/>
        </authorList>
    </citation>
    <scope>IDENTIFICATION</scope>
    <source>
        <tissue evidence="16">Testes</tissue>
    </source>
</reference>
<feature type="domain" description="VWFD" evidence="14">
    <location>
        <begin position="527"/>
        <end position="740"/>
    </location>
</feature>
<dbReference type="Pfam" id="PF06119">
    <property type="entry name" value="NIDO"/>
    <property type="match status" value="1"/>
</dbReference>
<dbReference type="Proteomes" id="UP000694865">
    <property type="component" value="Unplaced"/>
</dbReference>
<feature type="disulfide bond" evidence="9">
    <location>
        <begin position="37"/>
        <end position="46"/>
    </location>
</feature>
<keyword evidence="2 9" id="KW-0245">EGF-like domain</keyword>
<keyword evidence="8 9" id="KW-1015">Disulfide bond</keyword>
<dbReference type="InterPro" id="IPR051495">
    <property type="entry name" value="Epithelial_Barrier/Signaling"/>
</dbReference>
<feature type="domain" description="AMOP" evidence="12">
    <location>
        <begin position="345"/>
        <end position="515"/>
    </location>
</feature>
<dbReference type="SUPFAM" id="SSF57184">
    <property type="entry name" value="Growth factor receptor domain"/>
    <property type="match status" value="1"/>
</dbReference>
<dbReference type="InterPro" id="IPR018097">
    <property type="entry name" value="EGF_Ca-bd_CS"/>
</dbReference>
<keyword evidence="4" id="KW-0732">Signal</keyword>
<dbReference type="PROSITE" id="PS01187">
    <property type="entry name" value="EGF_CA"/>
    <property type="match status" value="2"/>
</dbReference>
<dbReference type="Gene3D" id="2.10.25.10">
    <property type="entry name" value="Laminin"/>
    <property type="match status" value="3"/>
</dbReference>
<dbReference type="InterPro" id="IPR003886">
    <property type="entry name" value="NIDO_dom"/>
</dbReference>
<feature type="region of interest" description="Disordered" evidence="10">
    <location>
        <begin position="381"/>
        <end position="406"/>
    </location>
</feature>
<feature type="non-terminal residue" evidence="16">
    <location>
        <position position="992"/>
    </location>
</feature>
<dbReference type="InterPro" id="IPR001846">
    <property type="entry name" value="VWF_type-D"/>
</dbReference>
<name>A0ABM0MQX4_SACKO</name>
<sequence length="992" mass="111896">MKKHSLTGSFLEINECASNPCDNGECIDEVNQYFCICLLGWTGTNCETDIDECFEETDECDDNANCQNAVGSYTCTCKDGYRGNGFNCYEIILFPFGTAIEDKKLRQTYDKAVTDSTADLYDLISPTIKPPVGFPFMGQFYYSLYFTDNGLIVFMNENDEKNAYAHPSGIFNSSHQIPMVAAFWEDVDMSDANIGEVYYQEYSYDSSNHNLFVDVNKRIYNIYGDNDSDGPGNFNATWILKVTWFEVADFSVKYSRNYPNTFQALLATDGIFGFVILNYKEQEMRWKYANKKEHNVVYGYNSGAGQIMNLHTGFNISERYRPDLQIGNTGLQGRWIIRLETNTKSTVNYKKRCLDWYNLQPPPETWNRGLSGCPCGFQQGENDNSFGRGNQPPPSNNGLSDDERNHGVSDEIQQGISRRRGWSFTLQTANSNPHGAGMQCAYRGEDHSLVEGYDGDVWRSSFQERWQYIFRGWGWWADFSPEMYWLWLDDDLLPRYYCCSMSNDPAFCEMYAEKRPAGKCEGYIPPSSGWMFGDPHLKTLDGVSYSFNGQGEYTLLEIEGNRFELQARTERARFNNGSETFATVFTGFAAQQNDSSKVEIRLSKLDSTEANQTQREIEIFINGKMLNISVLDEDFYSDDMVNVKLRLKEDSSDTTRIVAIFSSGLSFSVAKLSGILDIVVSTPTSFKGKTQGLLGTWNNNTNDDFTMRNGTVVVSSDGSITDRQQFECGQTWMVTNESSLFTYRVDESWELFNYPDFTPYFIDELIDEFEEKDKDFLNMTRIACENNIDCVYDTLATRAMEIGLNTKTNSDNFEDNASKLENYPPRVNGEDVLRVEVNKPTTIELTAEDPNGDSVKFKFLEEIGGAEIGEESGIITWTPVNTSQIVFQVEASDGNAVSAYKPVVQICDCKNNGTCLFDTSDISSNTVNSKFKVVACSCPEAYTGWFCETDTDGCLDDPCFPGVKCTDVEAPGIGAVCEGCPYGLSGDGKKCY</sequence>
<keyword evidence="6" id="KW-1133">Transmembrane helix</keyword>
<accession>A0ABM0MQX4</accession>
<dbReference type="InterPro" id="IPR009030">
    <property type="entry name" value="Growth_fac_rcpt_cys_sf"/>
</dbReference>
<dbReference type="Pfam" id="PF00094">
    <property type="entry name" value="VWD"/>
    <property type="match status" value="1"/>
</dbReference>
<dbReference type="PANTHER" id="PTHR13802:SF52">
    <property type="entry name" value="MUCIN-4"/>
    <property type="match status" value="1"/>
</dbReference>
<dbReference type="InterPro" id="IPR000742">
    <property type="entry name" value="EGF"/>
</dbReference>
<dbReference type="SMART" id="SM00539">
    <property type="entry name" value="NIDO"/>
    <property type="match status" value="1"/>
</dbReference>
<comment type="subcellular location">
    <subcellularLocation>
        <location evidence="1">Membrane</location>
    </subcellularLocation>
</comment>